<organism evidence="1 2">
    <name type="scientific">Texcoconibacillus texcoconensis</name>
    <dbReference type="NCBI Taxonomy" id="1095777"/>
    <lineage>
        <taxon>Bacteria</taxon>
        <taxon>Bacillati</taxon>
        <taxon>Bacillota</taxon>
        <taxon>Bacilli</taxon>
        <taxon>Bacillales</taxon>
        <taxon>Bacillaceae</taxon>
        <taxon>Texcoconibacillus</taxon>
    </lineage>
</organism>
<dbReference type="RefSeq" id="WP_184663421.1">
    <property type="nucleotide sequence ID" value="NZ_JACHHB010000004.1"/>
</dbReference>
<name>A0A840QNK5_9BACI</name>
<reference evidence="1 2" key="1">
    <citation type="submission" date="2020-08" db="EMBL/GenBank/DDBJ databases">
        <title>Genomic Encyclopedia of Type Strains, Phase IV (KMG-IV): sequencing the most valuable type-strain genomes for metagenomic binning, comparative biology and taxonomic classification.</title>
        <authorList>
            <person name="Goeker M."/>
        </authorList>
    </citation>
    <scope>NUCLEOTIDE SEQUENCE [LARGE SCALE GENOMIC DNA]</scope>
    <source>
        <strain evidence="1 2">DSM 24696</strain>
    </source>
</reference>
<evidence type="ECO:0000313" key="2">
    <source>
        <dbReference type="Proteomes" id="UP000551878"/>
    </source>
</evidence>
<evidence type="ECO:0000313" key="1">
    <source>
        <dbReference type="EMBL" id="MBB5172966.1"/>
    </source>
</evidence>
<accession>A0A840QNK5</accession>
<proteinExistence type="predicted"/>
<sequence>MGNSFVKSQLSLTKNHLHSVSNRVRDYLNKTTLDDLKVDDESVLEDELSDILVQLRRLNVFIDEGYESCQLVLKSGTFRKGAAEKTLYWIYYRCIEEFFQPRLDTWYEDSRAAYTGKNAIKFYISVPDHLKQLVKDVESPLQELREELEYYETDFRTKMLHSK</sequence>
<dbReference type="Pfam" id="PF13047">
    <property type="entry name" value="DUF3907"/>
    <property type="match status" value="1"/>
</dbReference>
<dbReference type="InterPro" id="IPR025013">
    <property type="entry name" value="DUF3907"/>
</dbReference>
<protein>
    <recommendedName>
        <fullName evidence="3">DUF3907 family protein</fullName>
    </recommendedName>
</protein>
<dbReference type="EMBL" id="JACHHB010000004">
    <property type="protein sequence ID" value="MBB5172966.1"/>
    <property type="molecule type" value="Genomic_DNA"/>
</dbReference>
<gene>
    <name evidence="1" type="ORF">HNQ41_001129</name>
</gene>
<dbReference type="AlphaFoldDB" id="A0A840QNK5"/>
<keyword evidence="2" id="KW-1185">Reference proteome</keyword>
<evidence type="ECO:0008006" key="3">
    <source>
        <dbReference type="Google" id="ProtNLM"/>
    </source>
</evidence>
<dbReference type="Proteomes" id="UP000551878">
    <property type="component" value="Unassembled WGS sequence"/>
</dbReference>
<comment type="caution">
    <text evidence="1">The sequence shown here is derived from an EMBL/GenBank/DDBJ whole genome shotgun (WGS) entry which is preliminary data.</text>
</comment>